<evidence type="ECO:0000256" key="1">
    <source>
        <dbReference type="SAM" id="SignalP"/>
    </source>
</evidence>
<dbReference type="SUPFAM" id="SSF50952">
    <property type="entry name" value="Soluble quinoprotein glucose dehydrogenase"/>
    <property type="match status" value="1"/>
</dbReference>
<organism evidence="3 4">
    <name type="scientific">Sphingobacterium hotanense</name>
    <dbReference type="NCBI Taxonomy" id="649196"/>
    <lineage>
        <taxon>Bacteria</taxon>
        <taxon>Pseudomonadati</taxon>
        <taxon>Bacteroidota</taxon>
        <taxon>Sphingobacteriia</taxon>
        <taxon>Sphingobacteriales</taxon>
        <taxon>Sphingobacteriaceae</taxon>
        <taxon>Sphingobacterium</taxon>
    </lineage>
</organism>
<dbReference type="InterPro" id="IPR011041">
    <property type="entry name" value="Quinoprot_gluc/sorb_DH_b-prop"/>
</dbReference>
<feature type="chain" id="PRO_5047138359" evidence="1">
    <location>
        <begin position="18"/>
        <end position="495"/>
    </location>
</feature>
<dbReference type="PANTHER" id="PTHR33546">
    <property type="entry name" value="LARGE, MULTIFUNCTIONAL SECRETED PROTEIN-RELATED"/>
    <property type="match status" value="1"/>
</dbReference>
<evidence type="ECO:0000259" key="2">
    <source>
        <dbReference type="Pfam" id="PF23500"/>
    </source>
</evidence>
<dbReference type="PANTHER" id="PTHR33546:SF1">
    <property type="entry name" value="LARGE, MULTIFUNCTIONAL SECRETED PROTEIN"/>
    <property type="match status" value="1"/>
</dbReference>
<proteinExistence type="predicted"/>
<dbReference type="InterPro" id="IPR055557">
    <property type="entry name" value="DUF7133"/>
</dbReference>
<dbReference type="InterPro" id="IPR011042">
    <property type="entry name" value="6-blade_b-propeller_TolB-like"/>
</dbReference>
<reference evidence="3" key="1">
    <citation type="submission" date="2020-06" db="EMBL/GenBank/DDBJ databases">
        <authorList>
            <person name="Dong N."/>
        </authorList>
    </citation>
    <scope>NUCLEOTIDE SEQUENCE</scope>
    <source>
        <strain evidence="3">R1692</strain>
    </source>
</reference>
<dbReference type="Gene3D" id="2.120.10.30">
    <property type="entry name" value="TolB, C-terminal domain"/>
    <property type="match status" value="1"/>
</dbReference>
<accession>A0ABT7NHZ1</accession>
<reference evidence="3" key="2">
    <citation type="journal article" date="2022" name="Sci. Total Environ.">
        <title>Prevalence, transmission, and molecular epidemiology of tet(X)-positive bacteria among humans, animals, and environmental niches in China: An epidemiological, and genomic-based study.</title>
        <authorList>
            <person name="Dong N."/>
            <person name="Zeng Y."/>
            <person name="Cai C."/>
            <person name="Sun C."/>
            <person name="Lu J."/>
            <person name="Liu C."/>
            <person name="Zhou H."/>
            <person name="Sun Q."/>
            <person name="Shu L."/>
            <person name="Wang H."/>
            <person name="Wang Y."/>
            <person name="Wang S."/>
            <person name="Wu C."/>
            <person name="Chan E.W."/>
            <person name="Chen G."/>
            <person name="Shen Z."/>
            <person name="Chen S."/>
            <person name="Zhang R."/>
        </authorList>
    </citation>
    <scope>NUCLEOTIDE SEQUENCE</scope>
    <source>
        <strain evidence="3">R1692</strain>
    </source>
</reference>
<comment type="caution">
    <text evidence="3">The sequence shown here is derived from an EMBL/GenBank/DDBJ whole genome shotgun (WGS) entry which is preliminary data.</text>
</comment>
<dbReference type="RefSeq" id="WP_286650148.1">
    <property type="nucleotide sequence ID" value="NZ_JACAGK010000001.1"/>
</dbReference>
<dbReference type="Pfam" id="PF23500">
    <property type="entry name" value="DUF7133"/>
    <property type="match status" value="1"/>
</dbReference>
<dbReference type="PROSITE" id="PS51257">
    <property type="entry name" value="PROKAR_LIPOPROTEIN"/>
    <property type="match status" value="1"/>
</dbReference>
<evidence type="ECO:0000313" key="3">
    <source>
        <dbReference type="EMBL" id="MDM1046793.1"/>
    </source>
</evidence>
<keyword evidence="4" id="KW-1185">Reference proteome</keyword>
<feature type="domain" description="DUF7133" evidence="2">
    <location>
        <begin position="74"/>
        <end position="229"/>
    </location>
</feature>
<keyword evidence="1" id="KW-0732">Signal</keyword>
<gene>
    <name evidence="3" type="ORF">HX018_00820</name>
</gene>
<sequence>MKSLFYILLACTAFALACSDHQSDEKNAFYIDSIATPEGLTAEVAALDALPDGRIVATFMRGEIMIYNPEIKEWKLFASGLHEPLGIKAISDKEMLVMQLPELTRIKDTDNDGEADLFETIYDGFGMTGNYHEFTYGPVQDKNGNLYIALNSSSSGGGMSDELRGDTLMIGKMREGKAMFSVVPYRGWVMKIDKNYKVTPFASGFRSPNGIALDAKDRLYVTENQGDWVGTSPLYHVEEGKHYGHPASIVWTKGWNKGNPFDLPVDTLDKMREKPTVIFPHDLLANSPTQPILIKDNKNLKAFDGQFIIGEMSSERLVRVMLEEVNGVMQGAATVFIQGEGLRKGNNRLVFSPNGDLWVGQADHGWLGDRGIQRIRFTGKTPFDVKDMKIQKNGFELNFTDDVANTENEPIDSLVKVRRYRYHYHKKYGSEQIDIKNIKINKADWSKGRKQLQLQLEPLEKGYVYEVALTKLKNENNTDSLQNKLVMYTIKELRK</sequence>
<name>A0ABT7NHZ1_9SPHI</name>
<feature type="signal peptide" evidence="1">
    <location>
        <begin position="1"/>
        <end position="17"/>
    </location>
</feature>
<evidence type="ECO:0000313" key="4">
    <source>
        <dbReference type="Proteomes" id="UP001170954"/>
    </source>
</evidence>
<dbReference type="EMBL" id="JACAGK010000001">
    <property type="protein sequence ID" value="MDM1046793.1"/>
    <property type="molecule type" value="Genomic_DNA"/>
</dbReference>
<dbReference type="Proteomes" id="UP001170954">
    <property type="component" value="Unassembled WGS sequence"/>
</dbReference>
<protein>
    <submittedName>
        <fullName evidence="3">PQQ-dependent sugar dehydrogenase</fullName>
    </submittedName>
</protein>